<proteinExistence type="predicted"/>
<dbReference type="HOGENOM" id="CLU_242428_0_0_1"/>
<dbReference type="RefSeq" id="XP_008717004.1">
    <property type="nucleotide sequence ID" value="XM_008718782.1"/>
</dbReference>
<sequence>MAPAAGRQTYRVRQIPAHCSQFYDLARLLAYVLDYHKTITVRSLASSIDSFENPPTKVATVTFEDEPDQLRAGQNPARSEWCLPAAVYAHNLIIDSHFRGFTPLNEVDMDHHILDCIAITGLSGHAFGSWCAQDRTVDFMWLRDALPRRYPRMRVLTYGYDSHLLGSQSFQSIREISLALITKMRSIGLAEPSSKPLLFLAHSLGGIVVKEAIARIANSPPLEATFMWKVKRVIFFGVPNRGMRISHLLPLVEQQPNEPLVQTLAEGSSYLEHLDAQFYGISSMRQVDLVSIYETHKSPTPQLSSDGQWKKDGPYEILVQLESAIQRGTKPENQHPIDKDHSSLVKFNENEDDLTAVLFFLRSLYESLDGHTRVGHAQQSKKGFSAADRVAGSESETAVDLLSQSQKEQTLKSILESIHFEDAEFRYSMVEQAHGRTFDWLLRQPRVGVLNWLRWGTGIFWISGKPGSGKSTAMKHIYRWYNTSQQHSSDTVSSQEIAARFFFFQRGSVIQKSYEGLLRSLLHQILLKLGLSCVNIFPEWFKPATKSPKEWSFHRLDRLWDQLMGQKHSKLNLILFLDALDEFDGSAEKVALFIKKTVHRSSESMTKVRICCASRPWDAFADSFKSCPTFQMEDHTEPDIRQFVMDTMSTHEAMKPWLRSSLRLERQPLYELMDEILRQAKGVFIWVRLVLQEMLDARTEGAEIDELRRMIGQLPHELEDLYQALLARVKKPEFRQETYAMLEILIRSPRPLQLTEFAWILRCAVAPDLEHSVRGLQQLGEELSSAEIDTLRRRIRSRCGGLVEIVRRPQDDDKVSKQLSLEKVNAPTGSSVAEDDSGSSSRAEIFQEQVTGFAGSLPPPTRDHGPVQVSAPDVRLPSTAFWASQIPYAQFGGWQHPSLAHRGWAPGLYAPPPALVPPASSYLAPFGSHPLPYTSMHSIPSPFPPYLNFAQPGGFLPGPYAASYSPWTTNTADQLHSHFLQSNGGFAYQGHAPDAFAPPFTGGNPNSPAPNNNKTPDAQQHVPHPRRGLPGFSRGTIGETSGVPNKNTPAYPNRSGNQQSVYMVQLMHQTVKEFVTSPGFKGSLGVDHSDMKSENGHSYFAKFGFTLIKSVVRRRGKVFSRIPWLSADKAHNLFALCGDSFHNAEKTTGFAQSSLLDDLDAGQFTCFFPQQRYDAEAEEDAMKDYRPRRWPIDSQISFAAVMRLPLYLKAKFSREQNWLFSREPRILHNIIEKFHFWPRFDAIRPSITMLQQGASVHNTFENLTVFQALFRKIDPTGDPGTFSMTFGQLARLLLENGSDPNCDIFYLFDNIESFGESPELYTSKALHLVLSSPDMVRLMIEYGADVNGRNGRGETPLDVLAELWMTRWTEHVTMDDVELHSAAILINNGGLASRKSYKFLNFRRGGAEDDGDEDDDDDDDAPAINIVDEDDDDGRYTAYDSKYGRLFEDTADWTLRQQGEQVFDLDALRYWDTPSEFDSPRPPQSRPQLELAAVESDW</sequence>
<dbReference type="Pfam" id="PF24883">
    <property type="entry name" value="NPHP3_N"/>
    <property type="match status" value="1"/>
</dbReference>
<dbReference type="InterPro" id="IPR027417">
    <property type="entry name" value="P-loop_NTPase"/>
</dbReference>
<feature type="compositionally biased region" description="Low complexity" evidence="2">
    <location>
        <begin position="1004"/>
        <end position="1013"/>
    </location>
</feature>
<protein>
    <recommendedName>
        <fullName evidence="3">Nephrocystin 3-like N-terminal domain-containing protein</fullName>
    </recommendedName>
</protein>
<organism evidence="4 5">
    <name type="scientific">Cyphellophora europaea (strain CBS 101466)</name>
    <name type="common">Phialophora europaea</name>
    <dbReference type="NCBI Taxonomy" id="1220924"/>
    <lineage>
        <taxon>Eukaryota</taxon>
        <taxon>Fungi</taxon>
        <taxon>Dikarya</taxon>
        <taxon>Ascomycota</taxon>
        <taxon>Pezizomycotina</taxon>
        <taxon>Eurotiomycetes</taxon>
        <taxon>Chaetothyriomycetidae</taxon>
        <taxon>Chaetothyriales</taxon>
        <taxon>Cyphellophoraceae</taxon>
        <taxon>Cyphellophora</taxon>
    </lineage>
</organism>
<dbReference type="InParanoid" id="W2RUG0"/>
<feature type="region of interest" description="Disordered" evidence="2">
    <location>
        <begin position="991"/>
        <end position="1052"/>
    </location>
</feature>
<dbReference type="VEuPathDB" id="FungiDB:HMPREF1541_04437"/>
<evidence type="ECO:0000259" key="3">
    <source>
        <dbReference type="Pfam" id="PF24883"/>
    </source>
</evidence>
<name>W2RUG0_CYPE1</name>
<dbReference type="InterPro" id="IPR036770">
    <property type="entry name" value="Ankyrin_rpt-contain_sf"/>
</dbReference>
<reference evidence="4 5" key="1">
    <citation type="submission" date="2013-03" db="EMBL/GenBank/DDBJ databases">
        <title>The Genome Sequence of Phialophora europaea CBS 101466.</title>
        <authorList>
            <consortium name="The Broad Institute Genomics Platform"/>
            <person name="Cuomo C."/>
            <person name="de Hoog S."/>
            <person name="Gorbushina A."/>
            <person name="Walker B."/>
            <person name="Young S.K."/>
            <person name="Zeng Q."/>
            <person name="Gargeya S."/>
            <person name="Fitzgerald M."/>
            <person name="Haas B."/>
            <person name="Abouelleil A."/>
            <person name="Allen A.W."/>
            <person name="Alvarado L."/>
            <person name="Arachchi H.M."/>
            <person name="Berlin A.M."/>
            <person name="Chapman S.B."/>
            <person name="Gainer-Dewar J."/>
            <person name="Goldberg J."/>
            <person name="Griggs A."/>
            <person name="Gujja S."/>
            <person name="Hansen M."/>
            <person name="Howarth C."/>
            <person name="Imamovic A."/>
            <person name="Ireland A."/>
            <person name="Larimer J."/>
            <person name="McCowan C."/>
            <person name="Murphy C."/>
            <person name="Pearson M."/>
            <person name="Poon T.W."/>
            <person name="Priest M."/>
            <person name="Roberts A."/>
            <person name="Saif S."/>
            <person name="Shea T."/>
            <person name="Sisk P."/>
            <person name="Sykes S."/>
            <person name="Wortman J."/>
            <person name="Nusbaum C."/>
            <person name="Birren B."/>
        </authorList>
    </citation>
    <scope>NUCLEOTIDE SEQUENCE [LARGE SCALE GENOMIC DNA]</scope>
    <source>
        <strain evidence="4 5">CBS 101466</strain>
    </source>
</reference>
<dbReference type="Gene3D" id="3.40.50.1820">
    <property type="entry name" value="alpha/beta hydrolase"/>
    <property type="match status" value="1"/>
</dbReference>
<evidence type="ECO:0000256" key="1">
    <source>
        <dbReference type="ARBA" id="ARBA00022737"/>
    </source>
</evidence>
<dbReference type="GeneID" id="19971776"/>
<dbReference type="SUPFAM" id="SSF53474">
    <property type="entry name" value="alpha/beta-Hydrolases"/>
    <property type="match status" value="1"/>
</dbReference>
<evidence type="ECO:0000313" key="4">
    <source>
        <dbReference type="EMBL" id="ETN40161.1"/>
    </source>
</evidence>
<evidence type="ECO:0000256" key="2">
    <source>
        <dbReference type="SAM" id="MobiDB-lite"/>
    </source>
</evidence>
<dbReference type="PANTHER" id="PTHR10039">
    <property type="entry name" value="AMELOGENIN"/>
    <property type="match status" value="1"/>
</dbReference>
<feature type="compositionally biased region" description="Polar residues" evidence="2">
    <location>
        <begin position="1038"/>
        <end position="1052"/>
    </location>
</feature>
<dbReference type="OrthoDB" id="1658288at2759"/>
<feature type="compositionally biased region" description="Acidic residues" evidence="2">
    <location>
        <begin position="1408"/>
        <end position="1432"/>
    </location>
</feature>
<evidence type="ECO:0000313" key="5">
    <source>
        <dbReference type="Proteomes" id="UP000030752"/>
    </source>
</evidence>
<dbReference type="PANTHER" id="PTHR10039:SF5">
    <property type="entry name" value="NACHT DOMAIN-CONTAINING PROTEIN"/>
    <property type="match status" value="1"/>
</dbReference>
<keyword evidence="1" id="KW-0677">Repeat</keyword>
<dbReference type="Gene3D" id="1.25.40.20">
    <property type="entry name" value="Ankyrin repeat-containing domain"/>
    <property type="match status" value="1"/>
</dbReference>
<dbReference type="EMBL" id="KB822720">
    <property type="protein sequence ID" value="ETN40161.1"/>
    <property type="molecule type" value="Genomic_DNA"/>
</dbReference>
<dbReference type="InterPro" id="IPR029058">
    <property type="entry name" value="AB_hydrolase_fold"/>
</dbReference>
<feature type="domain" description="Nephrocystin 3-like N-terminal" evidence="3">
    <location>
        <begin position="437"/>
        <end position="615"/>
    </location>
</feature>
<feature type="region of interest" description="Disordered" evidence="2">
    <location>
        <begin position="1473"/>
        <end position="1498"/>
    </location>
</feature>
<gene>
    <name evidence="4" type="ORF">HMPREF1541_04437</name>
</gene>
<dbReference type="eggNOG" id="KOG2029">
    <property type="taxonomic scope" value="Eukaryota"/>
</dbReference>
<accession>W2RUG0</accession>
<feature type="region of interest" description="Disordered" evidence="2">
    <location>
        <begin position="1407"/>
        <end position="1432"/>
    </location>
</feature>
<dbReference type="InterPro" id="IPR056884">
    <property type="entry name" value="NPHP3-like_N"/>
</dbReference>
<dbReference type="Gene3D" id="3.40.50.300">
    <property type="entry name" value="P-loop containing nucleotide triphosphate hydrolases"/>
    <property type="match status" value="1"/>
</dbReference>
<dbReference type="SUPFAM" id="SSF52540">
    <property type="entry name" value="P-loop containing nucleoside triphosphate hydrolases"/>
    <property type="match status" value="1"/>
</dbReference>
<dbReference type="Proteomes" id="UP000030752">
    <property type="component" value="Unassembled WGS sequence"/>
</dbReference>
<dbReference type="SUPFAM" id="SSF48403">
    <property type="entry name" value="Ankyrin repeat"/>
    <property type="match status" value="1"/>
</dbReference>
<keyword evidence="5" id="KW-1185">Reference proteome</keyword>